<dbReference type="OMA" id="AMINRNN"/>
<name>C1FHH0_MICCC</name>
<organism evidence="3 4">
    <name type="scientific">Micromonas commoda (strain RCC299 / NOUM17 / CCMP2709)</name>
    <name type="common">Picoplanktonic green alga</name>
    <dbReference type="NCBI Taxonomy" id="296587"/>
    <lineage>
        <taxon>Eukaryota</taxon>
        <taxon>Viridiplantae</taxon>
        <taxon>Chlorophyta</taxon>
        <taxon>Mamiellophyceae</taxon>
        <taxon>Mamiellales</taxon>
        <taxon>Mamiellaceae</taxon>
        <taxon>Micromonas</taxon>
    </lineage>
</organism>
<accession>C1FHH0</accession>
<dbReference type="InParanoid" id="C1FHH0"/>
<keyword evidence="3" id="KW-0969">Cilium</keyword>
<keyword evidence="3" id="KW-0282">Flagellum</keyword>
<feature type="coiled-coil region" evidence="1">
    <location>
        <begin position="168"/>
        <end position="195"/>
    </location>
</feature>
<protein>
    <submittedName>
        <fullName evidence="3">Flagellar/basal body protein</fullName>
    </submittedName>
</protein>
<keyword evidence="4" id="KW-1185">Reference proteome</keyword>
<dbReference type="EMBL" id="CP001576">
    <property type="protein sequence ID" value="ACO69818.1"/>
    <property type="molecule type" value="Genomic_DNA"/>
</dbReference>
<dbReference type="PANTHER" id="PTHR23313">
    <property type="entry name" value="TSEC1-RELATED"/>
    <property type="match status" value="1"/>
</dbReference>
<feature type="region of interest" description="Disordered" evidence="2">
    <location>
        <begin position="282"/>
        <end position="306"/>
    </location>
</feature>
<dbReference type="OrthoDB" id="269872at2759"/>
<dbReference type="KEGG" id="mis:MICPUN_62080"/>
<feature type="compositionally biased region" description="Low complexity" evidence="2">
    <location>
        <begin position="117"/>
        <end position="128"/>
    </location>
</feature>
<gene>
    <name evidence="3" type="ORF">MICPUN_62080</name>
</gene>
<feature type="compositionally biased region" description="Basic and acidic residues" evidence="2">
    <location>
        <begin position="129"/>
        <end position="138"/>
    </location>
</feature>
<dbReference type="eggNOG" id="ENOG502QPKV">
    <property type="taxonomic scope" value="Eukaryota"/>
</dbReference>
<evidence type="ECO:0000313" key="4">
    <source>
        <dbReference type="Proteomes" id="UP000002009"/>
    </source>
</evidence>
<dbReference type="PANTHER" id="PTHR23313:SF0">
    <property type="entry name" value="TESTIS-EXPRESSED PROTEIN 9"/>
    <property type="match status" value="1"/>
</dbReference>
<keyword evidence="1" id="KW-0175">Coiled coil</keyword>
<proteinExistence type="predicted"/>
<reference evidence="3 4" key="1">
    <citation type="journal article" date="2009" name="Science">
        <title>Green evolution and dynamic adaptations revealed by genomes of the marine picoeukaryotes Micromonas.</title>
        <authorList>
            <person name="Worden A.Z."/>
            <person name="Lee J.H."/>
            <person name="Mock T."/>
            <person name="Rouze P."/>
            <person name="Simmons M.P."/>
            <person name="Aerts A.L."/>
            <person name="Allen A.E."/>
            <person name="Cuvelier M.L."/>
            <person name="Derelle E."/>
            <person name="Everett M.V."/>
            <person name="Foulon E."/>
            <person name="Grimwood J."/>
            <person name="Gundlach H."/>
            <person name="Henrissat B."/>
            <person name="Napoli C."/>
            <person name="McDonald S.M."/>
            <person name="Parker M.S."/>
            <person name="Rombauts S."/>
            <person name="Salamov A."/>
            <person name="Von Dassow P."/>
            <person name="Badger J.H."/>
            <person name="Coutinho P.M."/>
            <person name="Demir E."/>
            <person name="Dubchak I."/>
            <person name="Gentemann C."/>
            <person name="Eikrem W."/>
            <person name="Gready J.E."/>
            <person name="John U."/>
            <person name="Lanier W."/>
            <person name="Lindquist E.A."/>
            <person name="Lucas S."/>
            <person name="Mayer K.F."/>
            <person name="Moreau H."/>
            <person name="Not F."/>
            <person name="Otillar R."/>
            <person name="Panaud O."/>
            <person name="Pangilinan J."/>
            <person name="Paulsen I."/>
            <person name="Piegu B."/>
            <person name="Poliakov A."/>
            <person name="Robbens S."/>
            <person name="Schmutz J."/>
            <person name="Toulza E."/>
            <person name="Wyss T."/>
            <person name="Zelensky A."/>
            <person name="Zhou K."/>
            <person name="Armbrust E.V."/>
            <person name="Bhattacharya D."/>
            <person name="Goodenough U.W."/>
            <person name="Van de Peer Y."/>
            <person name="Grigoriev I.V."/>
        </authorList>
    </citation>
    <scope>NUCLEOTIDE SEQUENCE [LARGE SCALE GENOMIC DNA]</scope>
    <source>
        <strain evidence="4">RCC299 / NOUM17</strain>
    </source>
</reference>
<evidence type="ECO:0000313" key="3">
    <source>
        <dbReference type="EMBL" id="ACO69818.1"/>
    </source>
</evidence>
<evidence type="ECO:0000256" key="2">
    <source>
        <dbReference type="SAM" id="MobiDB-lite"/>
    </source>
</evidence>
<dbReference type="GeneID" id="8247119"/>
<dbReference type="AlphaFoldDB" id="C1FHH0"/>
<dbReference type="Proteomes" id="UP000002009">
    <property type="component" value="Chromosome 10"/>
</dbReference>
<dbReference type="RefSeq" id="XP_002508560.1">
    <property type="nucleotide sequence ID" value="XM_002508514.1"/>
</dbReference>
<keyword evidence="3" id="KW-0966">Cell projection</keyword>
<evidence type="ECO:0000256" key="1">
    <source>
        <dbReference type="SAM" id="Coils"/>
    </source>
</evidence>
<feature type="region of interest" description="Disordered" evidence="2">
    <location>
        <begin position="75"/>
        <end position="164"/>
    </location>
</feature>
<sequence>MADLTEYEQDLLRRNALLEERAAASIARAKAVVEGSAVLASQEWSAGEIAGKSSLFEDAMLKLARDEVEHFAAGDVTLDSVDYESDDPPPPPDHEEWPDENDPEPPRFSRHFPATKSARSSRPTSVRSSVERVMRASRDSAPLEEFGRDAPAASFANPEEDSAGRLARARIRALQDELQAQAKELREAHARLKDRDGELKSLLTEKLNVGKQVKQMQVALDKEKRAGADAKAAAEAKERELAETKKEIERDRRSNKAADAEAKAKDVRLNRALEEVERYKHQLEQAREGQRGAATGLKGENDRLRQEVKRLERQKTELVAAFKKQMKLIDVLKKQKVHMEAARTLQFAEEEFMRTLDTDAR</sequence>
<feature type="region of interest" description="Disordered" evidence="2">
    <location>
        <begin position="224"/>
        <end position="264"/>
    </location>
</feature>